<dbReference type="PANTHER" id="PTHR45626:SF22">
    <property type="entry name" value="DNA REPAIR PROTEIN RAD5"/>
    <property type="match status" value="1"/>
</dbReference>
<reference evidence="5" key="1">
    <citation type="submission" date="2023-06" db="EMBL/GenBank/DDBJ databases">
        <title>Survivors Of The Sea: Transcriptome response of Skeletonema marinoi to long-term dormancy.</title>
        <authorList>
            <person name="Pinder M.I.M."/>
            <person name="Kourtchenko O."/>
            <person name="Robertson E.K."/>
            <person name="Larsson T."/>
            <person name="Maumus F."/>
            <person name="Osuna-Cruz C.M."/>
            <person name="Vancaester E."/>
            <person name="Stenow R."/>
            <person name="Vandepoele K."/>
            <person name="Ploug H."/>
            <person name="Bruchert V."/>
            <person name="Godhe A."/>
            <person name="Topel M."/>
        </authorList>
    </citation>
    <scope>NUCLEOTIDE SEQUENCE</scope>
    <source>
        <strain evidence="5">R05AC</strain>
    </source>
</reference>
<dbReference type="GO" id="GO:0005524">
    <property type="term" value="F:ATP binding"/>
    <property type="evidence" value="ECO:0007669"/>
    <property type="project" value="UniProtKB-KW"/>
</dbReference>
<dbReference type="GO" id="GO:0016787">
    <property type="term" value="F:hydrolase activity"/>
    <property type="evidence" value="ECO:0007669"/>
    <property type="project" value="UniProtKB-KW"/>
</dbReference>
<dbReference type="GO" id="GO:0008094">
    <property type="term" value="F:ATP-dependent activity, acting on DNA"/>
    <property type="evidence" value="ECO:0007669"/>
    <property type="project" value="TreeGrafter"/>
</dbReference>
<proteinExistence type="predicted"/>
<dbReference type="Gene3D" id="3.40.50.300">
    <property type="entry name" value="P-loop containing nucleotide triphosphate hydrolases"/>
    <property type="match status" value="1"/>
</dbReference>
<evidence type="ECO:0000313" key="6">
    <source>
        <dbReference type="Proteomes" id="UP001224775"/>
    </source>
</evidence>
<evidence type="ECO:0000256" key="3">
    <source>
        <dbReference type="ARBA" id="ARBA00022840"/>
    </source>
</evidence>
<dbReference type="InterPro" id="IPR049730">
    <property type="entry name" value="SNF2/RAD54-like_C"/>
</dbReference>
<keyword evidence="6" id="KW-1185">Reference proteome</keyword>
<name>A0AAD8Y705_9STRA</name>
<dbReference type="PANTHER" id="PTHR45626">
    <property type="entry name" value="TRANSCRIPTION TERMINATION FACTOR 2-RELATED"/>
    <property type="match status" value="1"/>
</dbReference>
<evidence type="ECO:0000256" key="1">
    <source>
        <dbReference type="ARBA" id="ARBA00022741"/>
    </source>
</evidence>
<dbReference type="Proteomes" id="UP001224775">
    <property type="component" value="Unassembled WGS sequence"/>
</dbReference>
<evidence type="ECO:0000313" key="5">
    <source>
        <dbReference type="EMBL" id="KAK1739876.1"/>
    </source>
</evidence>
<dbReference type="EMBL" id="JATAAI010000017">
    <property type="protein sequence ID" value="KAK1739876.1"/>
    <property type="molecule type" value="Genomic_DNA"/>
</dbReference>
<gene>
    <name evidence="5" type="ORF">QTG54_009635</name>
</gene>
<dbReference type="AlphaFoldDB" id="A0AAD8Y705"/>
<dbReference type="SUPFAM" id="SSF52540">
    <property type="entry name" value="P-loop containing nucleoside triphosphate hydrolases"/>
    <property type="match status" value="1"/>
</dbReference>
<keyword evidence="2" id="KW-0378">Hydrolase</keyword>
<feature type="domain" description="Helicase C-terminal" evidence="4">
    <location>
        <begin position="26"/>
        <end position="69"/>
    </location>
</feature>
<dbReference type="GO" id="GO:0006281">
    <property type="term" value="P:DNA repair"/>
    <property type="evidence" value="ECO:0007669"/>
    <property type="project" value="TreeGrafter"/>
</dbReference>
<evidence type="ECO:0000256" key="2">
    <source>
        <dbReference type="ARBA" id="ARBA00022801"/>
    </source>
</evidence>
<dbReference type="CDD" id="cd18793">
    <property type="entry name" value="SF2_C_SNF"/>
    <property type="match status" value="1"/>
</dbReference>
<keyword evidence="1" id="KW-0547">Nucleotide-binding</keyword>
<dbReference type="InterPro" id="IPR027417">
    <property type="entry name" value="P-loop_NTPase"/>
</dbReference>
<dbReference type="GO" id="GO:0005634">
    <property type="term" value="C:nucleus"/>
    <property type="evidence" value="ECO:0007669"/>
    <property type="project" value="TreeGrafter"/>
</dbReference>
<dbReference type="InterPro" id="IPR050628">
    <property type="entry name" value="SNF2_RAD54_helicase_TF"/>
</dbReference>
<dbReference type="Pfam" id="PF00271">
    <property type="entry name" value="Helicase_C"/>
    <property type="match status" value="1"/>
</dbReference>
<keyword evidence="3" id="KW-0067">ATP-binding</keyword>
<sequence length="128" mass="14032">MIKSFNNGSTKVSKDTSTEVLQRGSVCLGSMKAGGVGLNLVAASSVFVVDPWWNVAIEDQCVNRIHRIGQKAKVVRVRKFVVTDSVEEKIVSLQRKKKGIANEILSEKGDGQLATKPTLEDFKLIFGR</sequence>
<evidence type="ECO:0000259" key="4">
    <source>
        <dbReference type="Pfam" id="PF00271"/>
    </source>
</evidence>
<protein>
    <recommendedName>
        <fullName evidence="4">Helicase C-terminal domain-containing protein</fullName>
    </recommendedName>
</protein>
<organism evidence="5 6">
    <name type="scientific">Skeletonema marinoi</name>
    <dbReference type="NCBI Taxonomy" id="267567"/>
    <lineage>
        <taxon>Eukaryota</taxon>
        <taxon>Sar</taxon>
        <taxon>Stramenopiles</taxon>
        <taxon>Ochrophyta</taxon>
        <taxon>Bacillariophyta</taxon>
        <taxon>Coscinodiscophyceae</taxon>
        <taxon>Thalassiosirophycidae</taxon>
        <taxon>Thalassiosirales</taxon>
        <taxon>Skeletonemataceae</taxon>
        <taxon>Skeletonema</taxon>
        <taxon>Skeletonema marinoi-dohrnii complex</taxon>
    </lineage>
</organism>
<accession>A0AAD8Y705</accession>
<comment type="caution">
    <text evidence="5">The sequence shown here is derived from an EMBL/GenBank/DDBJ whole genome shotgun (WGS) entry which is preliminary data.</text>
</comment>
<dbReference type="InterPro" id="IPR001650">
    <property type="entry name" value="Helicase_C-like"/>
</dbReference>